<dbReference type="EMBL" id="JBHSBI010000015">
    <property type="protein sequence ID" value="MFC4011327.1"/>
    <property type="molecule type" value="Genomic_DNA"/>
</dbReference>
<evidence type="ECO:0000313" key="3">
    <source>
        <dbReference type="Proteomes" id="UP001595851"/>
    </source>
</evidence>
<organism evidence="2 3">
    <name type="scientific">Nonomuraea purpurea</name>
    <dbReference type="NCBI Taxonomy" id="1849276"/>
    <lineage>
        <taxon>Bacteria</taxon>
        <taxon>Bacillati</taxon>
        <taxon>Actinomycetota</taxon>
        <taxon>Actinomycetes</taxon>
        <taxon>Streptosporangiales</taxon>
        <taxon>Streptosporangiaceae</taxon>
        <taxon>Nonomuraea</taxon>
    </lineage>
</organism>
<evidence type="ECO:0000313" key="2">
    <source>
        <dbReference type="EMBL" id="MFC4011327.1"/>
    </source>
</evidence>
<gene>
    <name evidence="2" type="ORF">ACFOY2_29150</name>
</gene>
<dbReference type="RefSeq" id="WP_379531279.1">
    <property type="nucleotide sequence ID" value="NZ_JBHSBI010000015.1"/>
</dbReference>
<accession>A0ABV8GBG7</accession>
<feature type="region of interest" description="Disordered" evidence="1">
    <location>
        <begin position="95"/>
        <end position="123"/>
    </location>
</feature>
<evidence type="ECO:0000256" key="1">
    <source>
        <dbReference type="SAM" id="MobiDB-lite"/>
    </source>
</evidence>
<keyword evidence="3" id="KW-1185">Reference proteome</keyword>
<comment type="caution">
    <text evidence="2">The sequence shown here is derived from an EMBL/GenBank/DDBJ whole genome shotgun (WGS) entry which is preliminary data.</text>
</comment>
<feature type="compositionally biased region" description="Polar residues" evidence="1">
    <location>
        <begin position="102"/>
        <end position="114"/>
    </location>
</feature>
<reference evidence="3" key="1">
    <citation type="journal article" date="2019" name="Int. J. Syst. Evol. Microbiol.">
        <title>The Global Catalogue of Microorganisms (GCM) 10K type strain sequencing project: providing services to taxonomists for standard genome sequencing and annotation.</title>
        <authorList>
            <consortium name="The Broad Institute Genomics Platform"/>
            <consortium name="The Broad Institute Genome Sequencing Center for Infectious Disease"/>
            <person name="Wu L."/>
            <person name="Ma J."/>
        </authorList>
    </citation>
    <scope>NUCLEOTIDE SEQUENCE [LARGE SCALE GENOMIC DNA]</scope>
    <source>
        <strain evidence="3">TBRC 1276</strain>
    </source>
</reference>
<proteinExistence type="predicted"/>
<name>A0ABV8GBG7_9ACTN</name>
<protein>
    <submittedName>
        <fullName evidence="2">Uncharacterized protein</fullName>
    </submittedName>
</protein>
<dbReference type="Proteomes" id="UP001595851">
    <property type="component" value="Unassembled WGS sequence"/>
</dbReference>
<sequence>MPEPITPAVAAQAATHLTTLQELLHNLGLHTRLLTQDERLPRLRVINPEATTLSEVITAEPEEDQWLFWWSWTEPITEVAHLAAAADRICRVLATASRAPRTPNQRDTADTQTAAPMLPMPRS</sequence>